<comment type="caution">
    <text evidence="1">The sequence shown here is derived from an EMBL/GenBank/DDBJ whole genome shotgun (WGS) entry which is preliminary data.</text>
</comment>
<sequence length="53" mass="6132">QRKKISSSRLLLQSNTPQVTAHLELWQKGQNSPFLHLKGPYLVAGMWRMQSQI</sequence>
<proteinExistence type="predicted"/>
<accession>A0ABV0XX05</accession>
<dbReference type="Proteomes" id="UP001469553">
    <property type="component" value="Unassembled WGS sequence"/>
</dbReference>
<organism evidence="1 2">
    <name type="scientific">Ameca splendens</name>
    <dbReference type="NCBI Taxonomy" id="208324"/>
    <lineage>
        <taxon>Eukaryota</taxon>
        <taxon>Metazoa</taxon>
        <taxon>Chordata</taxon>
        <taxon>Craniata</taxon>
        <taxon>Vertebrata</taxon>
        <taxon>Euteleostomi</taxon>
        <taxon>Actinopterygii</taxon>
        <taxon>Neopterygii</taxon>
        <taxon>Teleostei</taxon>
        <taxon>Neoteleostei</taxon>
        <taxon>Acanthomorphata</taxon>
        <taxon>Ovalentaria</taxon>
        <taxon>Atherinomorphae</taxon>
        <taxon>Cyprinodontiformes</taxon>
        <taxon>Goodeidae</taxon>
        <taxon>Ameca</taxon>
    </lineage>
</organism>
<reference evidence="1 2" key="1">
    <citation type="submission" date="2021-06" db="EMBL/GenBank/DDBJ databases">
        <authorList>
            <person name="Palmer J.M."/>
        </authorList>
    </citation>
    <scope>NUCLEOTIDE SEQUENCE [LARGE SCALE GENOMIC DNA]</scope>
    <source>
        <strain evidence="1 2">AS_MEX2019</strain>
        <tissue evidence="1">Muscle</tissue>
    </source>
</reference>
<dbReference type="EMBL" id="JAHRIP010016320">
    <property type="protein sequence ID" value="MEQ2286048.1"/>
    <property type="molecule type" value="Genomic_DNA"/>
</dbReference>
<name>A0ABV0XX05_9TELE</name>
<evidence type="ECO:0000313" key="2">
    <source>
        <dbReference type="Proteomes" id="UP001469553"/>
    </source>
</evidence>
<keyword evidence="2" id="KW-1185">Reference proteome</keyword>
<feature type="non-terminal residue" evidence="1">
    <location>
        <position position="1"/>
    </location>
</feature>
<evidence type="ECO:0000313" key="1">
    <source>
        <dbReference type="EMBL" id="MEQ2286048.1"/>
    </source>
</evidence>
<protein>
    <submittedName>
        <fullName evidence="1">Uncharacterized protein</fullName>
    </submittedName>
</protein>
<gene>
    <name evidence="1" type="ORF">AMECASPLE_038222</name>
</gene>